<feature type="transmembrane region" description="Helical" evidence="1">
    <location>
        <begin position="61"/>
        <end position="83"/>
    </location>
</feature>
<evidence type="ECO:0000256" key="1">
    <source>
        <dbReference type="SAM" id="Phobius"/>
    </source>
</evidence>
<name>A0A7S2WYQ5_9CHLO</name>
<gene>
    <name evidence="2" type="ORF">CPRI1469_LOCUS3844</name>
</gene>
<evidence type="ECO:0000313" key="2">
    <source>
        <dbReference type="EMBL" id="CAD9714990.1"/>
    </source>
</evidence>
<keyword evidence="1" id="KW-1133">Transmembrane helix</keyword>
<keyword evidence="1" id="KW-0472">Membrane</keyword>
<feature type="transmembrane region" description="Helical" evidence="1">
    <location>
        <begin position="20"/>
        <end position="41"/>
    </location>
</feature>
<organism evidence="2">
    <name type="scientific">Chloropicon primus</name>
    <dbReference type="NCBI Taxonomy" id="1764295"/>
    <lineage>
        <taxon>Eukaryota</taxon>
        <taxon>Viridiplantae</taxon>
        <taxon>Chlorophyta</taxon>
        <taxon>Chloropicophyceae</taxon>
        <taxon>Chloropicales</taxon>
        <taxon>Chloropicaceae</taxon>
        <taxon>Chloropicon</taxon>
    </lineage>
</organism>
<sequence>MLHILIVHGCVILKFQQELLILVIMHILFLYMVRMQLIQLLSGEDVKIVTHLLDLEEMKVLISVLDLFHIIHGDGIIILLLIMKLLVSLNNYMNISEYNHVTLE</sequence>
<proteinExistence type="predicted"/>
<keyword evidence="1" id="KW-0812">Transmembrane</keyword>
<protein>
    <submittedName>
        <fullName evidence="2">Uncharacterized protein</fullName>
    </submittedName>
</protein>
<dbReference type="EMBL" id="HBHL01005995">
    <property type="protein sequence ID" value="CAD9714990.1"/>
    <property type="molecule type" value="Transcribed_RNA"/>
</dbReference>
<accession>A0A7S2WYQ5</accession>
<reference evidence="2" key="1">
    <citation type="submission" date="2021-01" db="EMBL/GenBank/DDBJ databases">
        <authorList>
            <person name="Corre E."/>
            <person name="Pelletier E."/>
            <person name="Niang G."/>
            <person name="Scheremetjew M."/>
            <person name="Finn R."/>
            <person name="Kale V."/>
            <person name="Holt S."/>
            <person name="Cochrane G."/>
            <person name="Meng A."/>
            <person name="Brown T."/>
            <person name="Cohen L."/>
        </authorList>
    </citation>
    <scope>NUCLEOTIDE SEQUENCE</scope>
    <source>
        <strain evidence="2">CCMP1205</strain>
    </source>
</reference>
<dbReference type="AlphaFoldDB" id="A0A7S2WYQ5"/>